<evidence type="ECO:0000256" key="2">
    <source>
        <dbReference type="ARBA" id="ARBA00022692"/>
    </source>
</evidence>
<dbReference type="AlphaFoldDB" id="A0A0I9TQB0"/>
<evidence type="ECO:0000256" key="5">
    <source>
        <dbReference type="SAM" id="Phobius"/>
    </source>
</evidence>
<organism evidence="7 8">
    <name type="scientific">Mycobacterium haemophilum</name>
    <dbReference type="NCBI Taxonomy" id="29311"/>
    <lineage>
        <taxon>Bacteria</taxon>
        <taxon>Bacillati</taxon>
        <taxon>Actinomycetota</taxon>
        <taxon>Actinomycetes</taxon>
        <taxon>Mycobacteriales</taxon>
        <taxon>Mycobacteriaceae</taxon>
        <taxon>Mycobacterium</taxon>
    </lineage>
</organism>
<comment type="caution">
    <text evidence="7">The sequence shown here is derived from an EMBL/GenBank/DDBJ whole genome shotgun (WGS) entry which is preliminary data.</text>
</comment>
<reference evidence="7 8" key="1">
    <citation type="submission" date="2015-05" db="EMBL/GenBank/DDBJ databases">
        <title>Genome sequence of Mycobacterium haemophilum.</title>
        <authorList>
            <person name="Greninger A.L."/>
            <person name="Cunningham G."/>
            <person name="Miller S."/>
        </authorList>
    </citation>
    <scope>NUCLEOTIDE SEQUENCE [LARGE SCALE GENOMIC DNA]</scope>
    <source>
        <strain evidence="8">UC1</strain>
    </source>
</reference>
<evidence type="ECO:0000313" key="8">
    <source>
        <dbReference type="Proteomes" id="UP000036334"/>
    </source>
</evidence>
<dbReference type="Proteomes" id="UP000036334">
    <property type="component" value="Unassembled WGS sequence"/>
</dbReference>
<feature type="transmembrane region" description="Helical" evidence="5">
    <location>
        <begin position="90"/>
        <end position="109"/>
    </location>
</feature>
<proteinExistence type="predicted"/>
<keyword evidence="4 5" id="KW-0472">Membrane</keyword>
<comment type="subcellular location">
    <subcellularLocation>
        <location evidence="1">Endomembrane system</location>
        <topology evidence="1">Multi-pass membrane protein</topology>
    </subcellularLocation>
</comment>
<protein>
    <submittedName>
        <fullName evidence="7">Membrane protein</fullName>
    </submittedName>
</protein>
<dbReference type="PATRIC" id="fig|29311.18.peg.4026"/>
<name>A0A0I9TQB0_9MYCO</name>
<dbReference type="GO" id="GO:0012505">
    <property type="term" value="C:endomembrane system"/>
    <property type="evidence" value="ECO:0007669"/>
    <property type="project" value="UniProtKB-SubCell"/>
</dbReference>
<accession>A0A0I9TQB0</accession>
<sequence length="110" mass="11834">MSQATMGDRPDPGLQPERTALAWTRTSFALLVNGAMLTFKNVHGADGLTMLIPAELATVAASCSYVIALQRQRALAQRPIPARITPRRQVHIVGISVLVLTAVTAFALLR</sequence>
<evidence type="ECO:0000259" key="6">
    <source>
        <dbReference type="Pfam" id="PF02656"/>
    </source>
</evidence>
<evidence type="ECO:0000256" key="4">
    <source>
        <dbReference type="ARBA" id="ARBA00023136"/>
    </source>
</evidence>
<evidence type="ECO:0000256" key="3">
    <source>
        <dbReference type="ARBA" id="ARBA00022989"/>
    </source>
</evidence>
<dbReference type="EMBL" id="LDPR01000009">
    <property type="protein sequence ID" value="KLO36326.1"/>
    <property type="molecule type" value="Genomic_DNA"/>
</dbReference>
<gene>
    <name evidence="7" type="ORF">ABH38_12210</name>
</gene>
<feature type="transmembrane region" description="Helical" evidence="5">
    <location>
        <begin position="51"/>
        <end position="69"/>
    </location>
</feature>
<dbReference type="STRING" id="1202450.B586_09805"/>
<keyword evidence="3 5" id="KW-1133">Transmembrane helix</keyword>
<keyword evidence="2 5" id="KW-0812">Transmembrane</keyword>
<keyword evidence="8" id="KW-1185">Reference proteome</keyword>
<evidence type="ECO:0000256" key="1">
    <source>
        <dbReference type="ARBA" id="ARBA00004127"/>
    </source>
</evidence>
<evidence type="ECO:0000313" key="7">
    <source>
        <dbReference type="EMBL" id="KLO36326.1"/>
    </source>
</evidence>
<dbReference type="Pfam" id="PF02656">
    <property type="entry name" value="DUF202"/>
    <property type="match status" value="1"/>
</dbReference>
<dbReference type="InterPro" id="IPR003807">
    <property type="entry name" value="DUF202"/>
</dbReference>
<feature type="domain" description="DUF202" evidence="6">
    <location>
        <begin position="11"/>
        <end position="74"/>
    </location>
</feature>